<sequence length="280" mass="31213">MKKRKKQHRQPAAATIAAVVILAVIWLMGGNPTQIQSVAEHPLAKIQQLVQEKQQQSSTTKANVQQSDLAKLNYVAGKSAIVNVNGGKSQLKMADWQQNRVNYRNLDSLNRTSQANVAYLEPRNLANDSLRVRQYIQPTGWHQKFVTGEPIINRGHLIAYSLSKGIAQDGNYQPNLPSGDQNNPKNLFTQTAFSNQKLQTIYEAKVRAALRANQKVIYSVQPIFRSDELMARGVQLQALSADGSLNFNVYIYNVQPGVELDYATGRSTIDHQMTVPEATE</sequence>
<feature type="domain" description="DNA/RNA non-specific endonuclease/pyrophosphatase/phosphodiesterase" evidence="2">
    <location>
        <begin position="95"/>
        <end position="269"/>
    </location>
</feature>
<dbReference type="AlphaFoldDB" id="A0A3Q8D097"/>
<dbReference type="GO" id="GO:0003676">
    <property type="term" value="F:nucleic acid binding"/>
    <property type="evidence" value="ECO:0007669"/>
    <property type="project" value="InterPro"/>
</dbReference>
<dbReference type="Proteomes" id="UP000324497">
    <property type="component" value="Chromosome"/>
</dbReference>
<name>A0A3Q8D097_9LACO</name>
<gene>
    <name evidence="3" type="ORF">BSQ50_04670</name>
</gene>
<dbReference type="RefSeq" id="WP_228956581.1">
    <property type="nucleotide sequence ID" value="NZ_CP018180.1"/>
</dbReference>
<evidence type="ECO:0000256" key="1">
    <source>
        <dbReference type="SAM" id="Phobius"/>
    </source>
</evidence>
<dbReference type="InterPro" id="IPR044927">
    <property type="entry name" value="Endonuclea_NS_2"/>
</dbReference>
<keyword evidence="1" id="KW-1133">Transmembrane helix</keyword>
<dbReference type="EMBL" id="CP018180">
    <property type="protein sequence ID" value="AUJ31913.1"/>
    <property type="molecule type" value="Genomic_DNA"/>
</dbReference>
<feature type="transmembrane region" description="Helical" evidence="1">
    <location>
        <begin position="12"/>
        <end position="29"/>
    </location>
</feature>
<keyword evidence="4" id="KW-1185">Reference proteome</keyword>
<evidence type="ECO:0000259" key="2">
    <source>
        <dbReference type="SMART" id="SM00892"/>
    </source>
</evidence>
<evidence type="ECO:0000313" key="3">
    <source>
        <dbReference type="EMBL" id="AUJ31913.1"/>
    </source>
</evidence>
<proteinExistence type="predicted"/>
<dbReference type="KEGG" id="lng:BSQ50_04670"/>
<organism evidence="3 4">
    <name type="scientific">Liquorilactobacillus nagelii</name>
    <dbReference type="NCBI Taxonomy" id="82688"/>
    <lineage>
        <taxon>Bacteria</taxon>
        <taxon>Bacillati</taxon>
        <taxon>Bacillota</taxon>
        <taxon>Bacilli</taxon>
        <taxon>Lactobacillales</taxon>
        <taxon>Lactobacillaceae</taxon>
        <taxon>Liquorilactobacillus</taxon>
    </lineage>
</organism>
<accession>A0A3Q8D097</accession>
<evidence type="ECO:0000313" key="4">
    <source>
        <dbReference type="Proteomes" id="UP000324497"/>
    </source>
</evidence>
<dbReference type="SMART" id="SM00892">
    <property type="entry name" value="Endonuclease_NS"/>
    <property type="match status" value="1"/>
</dbReference>
<keyword evidence="1" id="KW-0472">Membrane</keyword>
<protein>
    <recommendedName>
        <fullName evidence="2">DNA/RNA non-specific endonuclease/pyrophosphatase/phosphodiesterase domain-containing protein</fullName>
    </recommendedName>
</protein>
<keyword evidence="1" id="KW-0812">Transmembrane</keyword>
<dbReference type="Pfam" id="PF13930">
    <property type="entry name" value="Endonuclea_NS_2"/>
    <property type="match status" value="1"/>
</dbReference>
<dbReference type="GO" id="GO:0016787">
    <property type="term" value="F:hydrolase activity"/>
    <property type="evidence" value="ECO:0007669"/>
    <property type="project" value="InterPro"/>
</dbReference>
<reference evidence="3 4" key="1">
    <citation type="submission" date="2016-11" db="EMBL/GenBank/DDBJ databases">
        <title>Interaction between Lactobacillus species and yeast in water kefir.</title>
        <authorList>
            <person name="Behr J."/>
            <person name="Xu D."/>
            <person name="Vogel R.F."/>
        </authorList>
    </citation>
    <scope>NUCLEOTIDE SEQUENCE [LARGE SCALE GENOMIC DNA]</scope>
    <source>
        <strain evidence="3 4">TMW 1.1827</strain>
    </source>
</reference>
<dbReference type="Gene3D" id="3.40.570.10">
    <property type="entry name" value="Extracellular Endonuclease, subunit A"/>
    <property type="match status" value="1"/>
</dbReference>
<dbReference type="InterPro" id="IPR044929">
    <property type="entry name" value="DNA/RNA_non-sp_Endonuclease_sf"/>
</dbReference>
<dbReference type="InterPro" id="IPR001604">
    <property type="entry name" value="Endo_G_ENPP1-like_dom"/>
</dbReference>
<dbReference type="GO" id="GO:0046872">
    <property type="term" value="F:metal ion binding"/>
    <property type="evidence" value="ECO:0007669"/>
    <property type="project" value="InterPro"/>
</dbReference>